<keyword evidence="7 10" id="KW-0119">Carbohydrate metabolism</keyword>
<dbReference type="PROSITE" id="PS51761">
    <property type="entry name" value="GH11_3"/>
    <property type="match status" value="1"/>
</dbReference>
<dbReference type="SUPFAM" id="SSF49899">
    <property type="entry name" value="Concanavalin A-like lectins/glucanases"/>
    <property type="match status" value="1"/>
</dbReference>
<keyword evidence="8 10" id="KW-0326">Glycosidase</keyword>
<dbReference type="PANTHER" id="PTHR46828">
    <property type="entry name" value="ENDO-1,4-BETA-XYLANASE A-RELATED"/>
    <property type="match status" value="1"/>
</dbReference>
<feature type="compositionally biased region" description="Pro residues" evidence="12">
    <location>
        <begin position="1"/>
        <end position="13"/>
    </location>
</feature>
<evidence type="ECO:0000259" key="13">
    <source>
        <dbReference type="PROSITE" id="PS51761"/>
    </source>
</evidence>
<feature type="active site" description="Nucleophile" evidence="10">
    <location>
        <position position="130"/>
    </location>
</feature>
<evidence type="ECO:0000256" key="9">
    <source>
        <dbReference type="ARBA" id="ARBA00023326"/>
    </source>
</evidence>
<dbReference type="PANTHER" id="PTHR46828:SF2">
    <property type="entry name" value="ENDO-1,4-BETA-XYLANASE A-RELATED"/>
    <property type="match status" value="1"/>
</dbReference>
<dbReference type="PRINTS" id="PR00911">
    <property type="entry name" value="GLHYDRLASE11"/>
</dbReference>
<feature type="domain" description="GH11" evidence="13">
    <location>
        <begin position="46"/>
        <end position="233"/>
    </location>
</feature>
<evidence type="ECO:0000256" key="11">
    <source>
        <dbReference type="RuleBase" id="RU362015"/>
    </source>
</evidence>
<evidence type="ECO:0000313" key="15">
    <source>
        <dbReference type="Proteomes" id="UP000198662"/>
    </source>
</evidence>
<evidence type="ECO:0000256" key="8">
    <source>
        <dbReference type="ARBA" id="ARBA00023295"/>
    </source>
</evidence>
<dbReference type="EMBL" id="FNGF01000003">
    <property type="protein sequence ID" value="SDL06554.1"/>
    <property type="molecule type" value="Genomic_DNA"/>
</dbReference>
<feature type="compositionally biased region" description="Gly residues" evidence="12">
    <location>
        <begin position="18"/>
        <end position="28"/>
    </location>
</feature>
<protein>
    <recommendedName>
        <fullName evidence="4 10">Endo-1,4-beta-xylanase</fullName>
        <ecNumber evidence="4 10">3.2.1.8</ecNumber>
    </recommendedName>
</protein>
<dbReference type="AlphaFoldDB" id="A0A1G9H164"/>
<proteinExistence type="inferred from homology"/>
<comment type="pathway">
    <text evidence="2 10 11">Glycan degradation; xylan degradation.</text>
</comment>
<dbReference type="Gene3D" id="2.60.120.180">
    <property type="match status" value="1"/>
</dbReference>
<keyword evidence="15" id="KW-1185">Reference proteome</keyword>
<dbReference type="InterPro" id="IPR033119">
    <property type="entry name" value="GH11_AS_2"/>
</dbReference>
<gene>
    <name evidence="14" type="ORF">SAMN05216298_2547</name>
</gene>
<dbReference type="RefSeq" id="WP_091048947.1">
    <property type="nucleotide sequence ID" value="NZ_FNGF01000003.1"/>
</dbReference>
<dbReference type="FunFam" id="2.60.120.180:FF:000001">
    <property type="entry name" value="Endo-1,4-beta-xylanase"/>
    <property type="match status" value="1"/>
</dbReference>
<evidence type="ECO:0000256" key="5">
    <source>
        <dbReference type="ARBA" id="ARBA00022651"/>
    </source>
</evidence>
<dbReference type="OrthoDB" id="9763050at2"/>
<dbReference type="GO" id="GO:0031176">
    <property type="term" value="F:endo-1,4-beta-xylanase activity"/>
    <property type="evidence" value="ECO:0007669"/>
    <property type="project" value="UniProtKB-UniRule"/>
</dbReference>
<evidence type="ECO:0000256" key="1">
    <source>
        <dbReference type="ARBA" id="ARBA00000681"/>
    </source>
</evidence>
<keyword evidence="9 10" id="KW-0624">Polysaccharide degradation</keyword>
<comment type="catalytic activity">
    <reaction evidence="1 10 11">
        <text>Endohydrolysis of (1-&gt;4)-beta-D-xylosidic linkages in xylans.</text>
        <dbReference type="EC" id="3.2.1.8"/>
    </reaction>
</comment>
<dbReference type="InterPro" id="IPR013320">
    <property type="entry name" value="ConA-like_dom_sf"/>
</dbReference>
<keyword evidence="6 10" id="KW-0378">Hydrolase</keyword>
<evidence type="ECO:0000256" key="12">
    <source>
        <dbReference type="SAM" id="MobiDB-lite"/>
    </source>
</evidence>
<feature type="region of interest" description="Disordered" evidence="12">
    <location>
        <begin position="1"/>
        <end position="28"/>
    </location>
</feature>
<name>A0A1G9H164_9ACTN</name>
<dbReference type="PROSITE" id="PS00777">
    <property type="entry name" value="GH11_2"/>
    <property type="match status" value="1"/>
</dbReference>
<evidence type="ECO:0000256" key="6">
    <source>
        <dbReference type="ARBA" id="ARBA00022801"/>
    </source>
</evidence>
<dbReference type="Proteomes" id="UP000198662">
    <property type="component" value="Unassembled WGS sequence"/>
</dbReference>
<evidence type="ECO:0000256" key="4">
    <source>
        <dbReference type="ARBA" id="ARBA00012590"/>
    </source>
</evidence>
<dbReference type="InterPro" id="IPR033123">
    <property type="entry name" value="GH11_dom"/>
</dbReference>
<dbReference type="InterPro" id="IPR001137">
    <property type="entry name" value="Glyco_hydro_11"/>
</dbReference>
<sequence>MPAARPDPSPARPRNPFGRGGLLRGGAGPLAPGGPALLPAAGAPTTVAANRTGTQGGYFHSFWTDSPGTCAMTLGPGGEYSVAWESTGNFVCGKGWARGGRRTVEWSGEFAPSGNGYVCVYGWTANPLVEYFIVDDWGAFRPTGVHKGAVSSDGGTYDVYETVRYNAPSVEGTTTFAQFWSVRRAKRTGGAITTGAHFDAWTGRGMRLGSFDHYMILATEGYQGSGRADIRMG</sequence>
<comment type="similarity">
    <text evidence="3 10 11">Belongs to the glycosyl hydrolase 11 (cellulase G) family.</text>
</comment>
<dbReference type="Pfam" id="PF00457">
    <property type="entry name" value="Glyco_hydro_11"/>
    <property type="match status" value="1"/>
</dbReference>
<evidence type="ECO:0000256" key="3">
    <source>
        <dbReference type="ARBA" id="ARBA00007792"/>
    </source>
</evidence>
<reference evidence="15" key="1">
    <citation type="submission" date="2016-10" db="EMBL/GenBank/DDBJ databases">
        <authorList>
            <person name="Varghese N."/>
            <person name="Submissions S."/>
        </authorList>
    </citation>
    <scope>NUCLEOTIDE SEQUENCE [LARGE SCALE GENOMIC DNA]</scope>
    <source>
        <strain evidence="15">CGMCC 4.3147</strain>
    </source>
</reference>
<evidence type="ECO:0000313" key="14">
    <source>
        <dbReference type="EMBL" id="SDL06554.1"/>
    </source>
</evidence>
<evidence type="ECO:0000256" key="7">
    <source>
        <dbReference type="ARBA" id="ARBA00023277"/>
    </source>
</evidence>
<accession>A0A1G9H164</accession>
<dbReference type="EC" id="3.2.1.8" evidence="4 10"/>
<dbReference type="UniPathway" id="UPA00114"/>
<organism evidence="14 15">
    <name type="scientific">Glycomyces sambucus</name>
    <dbReference type="NCBI Taxonomy" id="380244"/>
    <lineage>
        <taxon>Bacteria</taxon>
        <taxon>Bacillati</taxon>
        <taxon>Actinomycetota</taxon>
        <taxon>Actinomycetes</taxon>
        <taxon>Glycomycetales</taxon>
        <taxon>Glycomycetaceae</taxon>
        <taxon>Glycomyces</taxon>
    </lineage>
</organism>
<feature type="active site" description="Proton donor" evidence="10">
    <location>
        <position position="220"/>
    </location>
</feature>
<dbReference type="GO" id="GO:0045493">
    <property type="term" value="P:xylan catabolic process"/>
    <property type="evidence" value="ECO:0007669"/>
    <property type="project" value="UniProtKB-UniRule"/>
</dbReference>
<evidence type="ECO:0000256" key="2">
    <source>
        <dbReference type="ARBA" id="ARBA00004851"/>
    </source>
</evidence>
<evidence type="ECO:0000256" key="10">
    <source>
        <dbReference type="PROSITE-ProRule" id="PRU01097"/>
    </source>
</evidence>
<keyword evidence="5 10" id="KW-0858">Xylan degradation</keyword>
<dbReference type="STRING" id="380244.SAMN05216298_2547"/>
<dbReference type="InterPro" id="IPR013319">
    <property type="entry name" value="GH11/12"/>
</dbReference>